<organism evidence="9 10">
    <name type="scientific">Marmota marmota marmota</name>
    <name type="common">Alpine marmot</name>
    <dbReference type="NCBI Taxonomy" id="9994"/>
    <lineage>
        <taxon>Eukaryota</taxon>
        <taxon>Metazoa</taxon>
        <taxon>Chordata</taxon>
        <taxon>Craniata</taxon>
        <taxon>Vertebrata</taxon>
        <taxon>Euteleostomi</taxon>
        <taxon>Mammalia</taxon>
        <taxon>Eutheria</taxon>
        <taxon>Euarchontoglires</taxon>
        <taxon>Glires</taxon>
        <taxon>Rodentia</taxon>
        <taxon>Sciuromorpha</taxon>
        <taxon>Sciuridae</taxon>
        <taxon>Xerinae</taxon>
        <taxon>Marmotini</taxon>
        <taxon>Marmota</taxon>
    </lineage>
</organism>
<keyword evidence="8" id="KW-0687">Ribonucleoprotein</keyword>
<evidence type="ECO:0000256" key="1">
    <source>
        <dbReference type="ARBA" id="ARBA00004123"/>
    </source>
</evidence>
<dbReference type="Gene3D" id="2.30.30.100">
    <property type="match status" value="1"/>
</dbReference>
<keyword evidence="7" id="KW-0539">Nucleus</keyword>
<dbReference type="GO" id="GO:0005681">
    <property type="term" value="C:spliceosomal complex"/>
    <property type="evidence" value="ECO:0007669"/>
    <property type="project" value="UniProtKB-KW"/>
</dbReference>
<dbReference type="GO" id="GO:0000398">
    <property type="term" value="P:mRNA splicing, via spliceosome"/>
    <property type="evidence" value="ECO:0007669"/>
    <property type="project" value="TreeGrafter"/>
</dbReference>
<keyword evidence="5" id="KW-0694">RNA-binding</keyword>
<dbReference type="AlphaFoldDB" id="A0A8C5Z8V7"/>
<protein>
    <submittedName>
        <fullName evidence="9">Uncharacterized protein</fullName>
    </submittedName>
</protein>
<dbReference type="GO" id="GO:0005688">
    <property type="term" value="C:U6 snRNP"/>
    <property type="evidence" value="ECO:0007669"/>
    <property type="project" value="TreeGrafter"/>
</dbReference>
<comment type="subcellular location">
    <subcellularLocation>
        <location evidence="1">Nucleus</location>
    </subcellularLocation>
</comment>
<dbReference type="InterPro" id="IPR033871">
    <property type="entry name" value="LSm5"/>
</dbReference>
<evidence type="ECO:0000256" key="7">
    <source>
        <dbReference type="ARBA" id="ARBA00023242"/>
    </source>
</evidence>
<evidence type="ECO:0000256" key="2">
    <source>
        <dbReference type="ARBA" id="ARBA00006850"/>
    </source>
</evidence>
<keyword evidence="6" id="KW-0508">mRNA splicing</keyword>
<evidence type="ECO:0000256" key="8">
    <source>
        <dbReference type="ARBA" id="ARBA00023274"/>
    </source>
</evidence>
<name>A0A8C5Z8V7_MARMA</name>
<evidence type="ECO:0000256" key="5">
    <source>
        <dbReference type="ARBA" id="ARBA00022884"/>
    </source>
</evidence>
<dbReference type="PANTHER" id="PTHR20971:SF0">
    <property type="entry name" value="U6 SNRNA-ASSOCIATED SM-LIKE PROTEIN LSM5"/>
    <property type="match status" value="1"/>
</dbReference>
<evidence type="ECO:0000256" key="3">
    <source>
        <dbReference type="ARBA" id="ARBA00022664"/>
    </source>
</evidence>
<reference evidence="9" key="1">
    <citation type="submission" date="2025-08" db="UniProtKB">
        <authorList>
            <consortium name="Ensembl"/>
        </authorList>
    </citation>
    <scope>IDENTIFICATION</scope>
</reference>
<dbReference type="GO" id="GO:0003723">
    <property type="term" value="F:RNA binding"/>
    <property type="evidence" value="ECO:0007669"/>
    <property type="project" value="UniProtKB-KW"/>
</dbReference>
<accession>A0A8C5Z8V7</accession>
<evidence type="ECO:0000256" key="6">
    <source>
        <dbReference type="ARBA" id="ARBA00023187"/>
    </source>
</evidence>
<dbReference type="GO" id="GO:1990726">
    <property type="term" value="C:Lsm1-7-Pat1 complex"/>
    <property type="evidence" value="ECO:0007669"/>
    <property type="project" value="TreeGrafter"/>
</dbReference>
<dbReference type="PANTHER" id="PTHR20971">
    <property type="entry name" value="U6 SNRNA-ASSOCIATED PROTEIN"/>
    <property type="match status" value="1"/>
</dbReference>
<sequence length="64" mass="7236">CLDSNRQNPSRILFDDFVNMVLENITEFEITPEGRRITKPDQILLNVTMLIPGGKGPEVTNTFS</sequence>
<dbReference type="GeneTree" id="ENSGT00390000001455"/>
<keyword evidence="4" id="KW-0747">Spliceosome</keyword>
<evidence type="ECO:0000256" key="4">
    <source>
        <dbReference type="ARBA" id="ARBA00022728"/>
    </source>
</evidence>
<keyword evidence="10" id="KW-1185">Reference proteome</keyword>
<dbReference type="Proteomes" id="UP000694407">
    <property type="component" value="Unplaced"/>
</dbReference>
<evidence type="ECO:0000313" key="10">
    <source>
        <dbReference type="Proteomes" id="UP000694407"/>
    </source>
</evidence>
<evidence type="ECO:0000313" key="9">
    <source>
        <dbReference type="Ensembl" id="ENSMMMP00000011230.1"/>
    </source>
</evidence>
<reference evidence="9" key="2">
    <citation type="submission" date="2025-09" db="UniProtKB">
        <authorList>
            <consortium name="Ensembl"/>
        </authorList>
    </citation>
    <scope>IDENTIFICATION</scope>
</reference>
<proteinExistence type="inferred from homology"/>
<dbReference type="Ensembl" id="ENSMMMT00000012819.1">
    <property type="protein sequence ID" value="ENSMMMP00000011230.1"/>
    <property type="gene ID" value="ENSMMMG00000010014.1"/>
</dbReference>
<keyword evidence="3" id="KW-0507">mRNA processing</keyword>
<dbReference type="GO" id="GO:0046540">
    <property type="term" value="C:U4/U6 x U5 tri-snRNP complex"/>
    <property type="evidence" value="ECO:0007669"/>
    <property type="project" value="TreeGrafter"/>
</dbReference>
<comment type="similarity">
    <text evidence="2">Belongs to the snRNP Sm proteins family.</text>
</comment>